<sequence>MKEKRAPGNTTKQVEKNPMGFFADATVQGGSEAILCQEAQGQRSFVKSDTLPTDIRHSDYDAKAILEAAGVKFLGVVEGDDMFQYVELPQGWKRVETDHSMWSKLVDDKGRERACIFYKAAFYDRSAHMLLFCRYGVSFNYDGFDKESVAVANVMDDDKVIHTTEPIPANGKKRYDMKDRANKVAVEWLDANHPDWRNPGAYWD</sequence>
<name>A0A1F5BWI4_9BACT</name>
<dbReference type="Proteomes" id="UP000178395">
    <property type="component" value="Unassembled WGS sequence"/>
</dbReference>
<reference evidence="1 2" key="1">
    <citation type="journal article" date="2016" name="Nat. Commun.">
        <title>Thousands of microbial genomes shed light on interconnected biogeochemical processes in an aquifer system.</title>
        <authorList>
            <person name="Anantharaman K."/>
            <person name="Brown C.T."/>
            <person name="Hug L.A."/>
            <person name="Sharon I."/>
            <person name="Castelle C.J."/>
            <person name="Probst A.J."/>
            <person name="Thomas B.C."/>
            <person name="Singh A."/>
            <person name="Wilkins M.J."/>
            <person name="Karaoz U."/>
            <person name="Brodie E.L."/>
            <person name="Williams K.H."/>
            <person name="Hubbard S.S."/>
            <person name="Banfield J.F."/>
        </authorList>
    </citation>
    <scope>NUCLEOTIDE SEQUENCE [LARGE SCALE GENOMIC DNA]</scope>
</reference>
<organism evidence="1 2">
    <name type="scientific">Candidatus Azambacteria bacterium RIFCSPHIGHO2_01_46_10</name>
    <dbReference type="NCBI Taxonomy" id="1797293"/>
    <lineage>
        <taxon>Bacteria</taxon>
        <taxon>Candidatus Azamiibacteriota</taxon>
    </lineage>
</organism>
<evidence type="ECO:0000313" key="2">
    <source>
        <dbReference type="Proteomes" id="UP000178395"/>
    </source>
</evidence>
<accession>A0A1F5BWI4</accession>
<gene>
    <name evidence="1" type="ORF">A2W39_00455</name>
</gene>
<dbReference type="AlphaFoldDB" id="A0A1F5BWI4"/>
<proteinExistence type="predicted"/>
<comment type="caution">
    <text evidence="1">The sequence shown here is derived from an EMBL/GenBank/DDBJ whole genome shotgun (WGS) entry which is preliminary data.</text>
</comment>
<dbReference type="EMBL" id="MEYJ01000054">
    <property type="protein sequence ID" value="OGD34976.1"/>
    <property type="molecule type" value="Genomic_DNA"/>
</dbReference>
<evidence type="ECO:0000313" key="1">
    <source>
        <dbReference type="EMBL" id="OGD34976.1"/>
    </source>
</evidence>
<protein>
    <submittedName>
        <fullName evidence="1">Uncharacterized protein</fullName>
    </submittedName>
</protein>